<reference evidence="1" key="1">
    <citation type="submission" date="2022-07" db="EMBL/GenBank/DDBJ databases">
        <title>Phylogenomic reconstructions and comparative analyses of Kickxellomycotina fungi.</title>
        <authorList>
            <person name="Reynolds N.K."/>
            <person name="Stajich J.E."/>
            <person name="Barry K."/>
            <person name="Grigoriev I.V."/>
            <person name="Crous P."/>
            <person name="Smith M.E."/>
        </authorList>
    </citation>
    <scope>NUCLEOTIDE SEQUENCE</scope>
    <source>
        <strain evidence="1">CBS 109366</strain>
    </source>
</reference>
<evidence type="ECO:0000313" key="1">
    <source>
        <dbReference type="EMBL" id="KAJ2767340.1"/>
    </source>
</evidence>
<proteinExistence type="predicted"/>
<keyword evidence="2" id="KW-1185">Reference proteome</keyword>
<protein>
    <submittedName>
        <fullName evidence="1">Uncharacterized protein</fullName>
    </submittedName>
</protein>
<evidence type="ECO:0000313" key="2">
    <source>
        <dbReference type="Proteomes" id="UP001140234"/>
    </source>
</evidence>
<sequence length="356" mass="37660">MASACALAGAADARRSPPRRLAWAAKLDAPGVAIDATAALLPLPDSPQHAAAAAATALPPWPGSRLRLLTLVQLDSVPPALFAAAAFELRINAGDDGSRRYTNGLVARLLRPQAAALARIEGAGPPPPANDPFVDPPAAECGSLRLPTRPLAVVYAEHAPSTRLVLHFLDSRPAWLESLAAAAQDAPPSDGDCARAPDGLACEHAFVAHLALQSQAERQARMARTLSAENMVIGGATPLGRKTSSTSRGIKKMTLSEIEDFAGGPSSAASDRATSRTLDAPSPEVEQANKKLAKQLVIASLKERGIGRDHHDFAALWGQIYRSLKFALRATLPCRPYPVRELRAEVEKHARFYCTS</sequence>
<dbReference type="EMBL" id="JANBUJ010001448">
    <property type="protein sequence ID" value="KAJ2767340.1"/>
    <property type="molecule type" value="Genomic_DNA"/>
</dbReference>
<organism evidence="1 2">
    <name type="scientific">Coemansia nantahalensis</name>
    <dbReference type="NCBI Taxonomy" id="2789366"/>
    <lineage>
        <taxon>Eukaryota</taxon>
        <taxon>Fungi</taxon>
        <taxon>Fungi incertae sedis</taxon>
        <taxon>Zoopagomycota</taxon>
        <taxon>Kickxellomycotina</taxon>
        <taxon>Kickxellomycetes</taxon>
        <taxon>Kickxellales</taxon>
        <taxon>Kickxellaceae</taxon>
        <taxon>Coemansia</taxon>
    </lineage>
</organism>
<name>A0ACC1JTW2_9FUNG</name>
<accession>A0ACC1JTW2</accession>
<dbReference type="Proteomes" id="UP001140234">
    <property type="component" value="Unassembled WGS sequence"/>
</dbReference>
<gene>
    <name evidence="1" type="ORF">IWQ57_003989</name>
</gene>
<comment type="caution">
    <text evidence="1">The sequence shown here is derived from an EMBL/GenBank/DDBJ whole genome shotgun (WGS) entry which is preliminary data.</text>
</comment>